<sequence>MVAIFKRAPLIIGDTNITSDCILLFVALTLVSLSSGTSCGRKADIAGDWTPEPTERTADATKSIHNELYPFKNSIAKISVDIAIKESDNIISIFRLYRSAHTPANGERKKVGTNPQIIDMAIITPDCVCNVIYHVIAY</sequence>
<reference evidence="1" key="1">
    <citation type="submission" date="2019-08" db="EMBL/GenBank/DDBJ databases">
        <authorList>
            <person name="Kucharzyk K."/>
            <person name="Murdoch R.W."/>
            <person name="Higgins S."/>
            <person name="Loffler F."/>
        </authorList>
    </citation>
    <scope>NUCLEOTIDE SEQUENCE</scope>
</reference>
<comment type="caution">
    <text evidence="1">The sequence shown here is derived from an EMBL/GenBank/DDBJ whole genome shotgun (WGS) entry which is preliminary data.</text>
</comment>
<accession>A0A645EWT4</accession>
<organism evidence="1">
    <name type="scientific">bioreactor metagenome</name>
    <dbReference type="NCBI Taxonomy" id="1076179"/>
    <lineage>
        <taxon>unclassified sequences</taxon>
        <taxon>metagenomes</taxon>
        <taxon>ecological metagenomes</taxon>
    </lineage>
</organism>
<dbReference type="EMBL" id="VSSQ01052388">
    <property type="protein sequence ID" value="MPN06485.1"/>
    <property type="molecule type" value="Genomic_DNA"/>
</dbReference>
<protein>
    <submittedName>
        <fullName evidence="1">Uncharacterized protein</fullName>
    </submittedName>
</protein>
<dbReference type="AlphaFoldDB" id="A0A645EWT4"/>
<name>A0A645EWT4_9ZZZZ</name>
<evidence type="ECO:0000313" key="1">
    <source>
        <dbReference type="EMBL" id="MPN06485.1"/>
    </source>
</evidence>
<gene>
    <name evidence="1" type="ORF">SDC9_153741</name>
</gene>
<proteinExistence type="predicted"/>